<feature type="compositionally biased region" description="Basic and acidic residues" evidence="1">
    <location>
        <begin position="894"/>
        <end position="912"/>
    </location>
</feature>
<feature type="compositionally biased region" description="Basic and acidic residues" evidence="1">
    <location>
        <begin position="840"/>
        <end position="858"/>
    </location>
</feature>
<sequence>MGTVFFEAVSDQLKRLHLPYQNHIQLRHSVVEFCKKNATLKRSDGDVNLQDFVDGGDLSEYLERMSKQGEWADHVIVMCMALFLQRDILVITSSPSAHPDNNLLWIHGGRGQSNPLLLGHVWENHYQSLRPCLSLSSEFAPQDSHIPQDPPLAQPQVLQAQQSLHNPPPSHTPDLLQNPQPVQDLLQRQELPQKPTEDLNSSMAYKEGSVLTVFTVNMGNRRVRSKTKKGKKENKHGWTEFRKGYLNNILMKEKPDIVFVQEGVRNLLIDTQKENYDIFPKSEQKKYQSLVQIIIKKNITYKEIKDIPNSIRDRVKAVTITYEGLPILCASVHGRNLKRRKNSSIKMAKERNEKAFLEFLGYLDRQRKTHFRPIVIGGDFNIDVDRFKKVAKKIVNSSLSVIQAKASDQEDKDKEASFRSDVQATSIDYDFFLTSKEMLSNCKKRGQNNFFPKNTKLASKNIIDHAPTQIRISLKRLQGIEDEKNVSRRTFNALIKKRKDQYKKLCEALESCKEEEFDVVDPNFDKLLKKAETNDEKSNLDENKRIVKTFDEKKALKQAIKYLTEMQFVVKASTTGHNHEEHGDIGASGNKLAGKKDSHKADESLGECKKRKSSASGDTAVADGKSIASKLTEQNPGNEKQEKKKSQGPQKEKPKPELTDQNPGNEKKEKKKSQGPQKEKPKPEKKKQGPQKEKPKPEKKSQGPQKEKPKPELTDQNPDNEKKKKKKSQGPQKEKPKPEMTDQNPDNEKKEKEKSQGPQKEKPKPEVTDQNPDNEKKEKEKSQGPQKEKPKPEVTDQNPDNEKKEKKKSQGPQKEKPKPEMTDQNPDNEKKEKKKSQGPQKEKPKPEMTDQNPDNEKKEKKKSQGPQKEKPKPEVTDQNPDNEKKEKKKSQGPQKEKPKPEMTDQNPDNEKKEKKKSQGPQKEKPKPEMTDQNPDNEKKEKKKSQGPQKEKPKPEMTDQNPDNEKKEKEKSQGPQKEKPNPEVTDQNPDNEKKEKEKSQGPQKEKPKPEVTDQNPDNEKKEKKKSQGPQKEKPKPEMTDQNPDNEKKEKKKSQGPQKEKPKPEMTDQNPDNEKKEKKKSQGPQKEKPKPEVTDQNPDNEKKEKEKSQGPQKEKPKPEVTDQNPDNEKKEKEKSQGPQKEKPKPEVTDQNPDNEKKEKKKSQGPQKEKPKPPKVTDQNPDNAKKEKKKSQGPQKEKPKPEI</sequence>
<dbReference type="SUPFAM" id="SSF56219">
    <property type="entry name" value="DNase I-like"/>
    <property type="match status" value="1"/>
</dbReference>
<feature type="compositionally biased region" description="Basic and acidic residues" evidence="1">
    <location>
        <begin position="948"/>
        <end position="980"/>
    </location>
</feature>
<dbReference type="InterPro" id="IPR003323">
    <property type="entry name" value="OTU_dom"/>
</dbReference>
<dbReference type="AlphaFoldDB" id="A0A8B8B898"/>
<evidence type="ECO:0000259" key="2">
    <source>
        <dbReference type="PROSITE" id="PS50802"/>
    </source>
</evidence>
<feature type="compositionally biased region" description="Basic and acidic residues" evidence="1">
    <location>
        <begin position="867"/>
        <end position="885"/>
    </location>
</feature>
<proteinExistence type="predicted"/>
<keyword evidence="3" id="KW-1185">Reference proteome</keyword>
<dbReference type="Gene3D" id="3.90.70.80">
    <property type="match status" value="1"/>
</dbReference>
<feature type="compositionally biased region" description="Basic and acidic residues" evidence="1">
    <location>
        <begin position="1056"/>
        <end position="1074"/>
    </location>
</feature>
<accession>A0A8B8B898</accession>
<reference evidence="4" key="1">
    <citation type="submission" date="2025-08" db="UniProtKB">
        <authorList>
            <consortium name="RefSeq"/>
        </authorList>
    </citation>
    <scope>IDENTIFICATION</scope>
    <source>
        <tissue evidence="4">Whole sample</tissue>
    </source>
</reference>
<dbReference type="RefSeq" id="XP_022299645.1">
    <property type="nucleotide sequence ID" value="XM_022443937.1"/>
</dbReference>
<dbReference type="InterPro" id="IPR050704">
    <property type="entry name" value="Peptidase_C85-like"/>
</dbReference>
<dbReference type="PANTHER" id="PTHR12419:SF11">
    <property type="entry name" value="OTU DOMAIN-CONTAINING PROTEIN DDB_G0284757"/>
    <property type="match status" value="1"/>
</dbReference>
<dbReference type="Proteomes" id="UP000694844">
    <property type="component" value="Chromosome 8"/>
</dbReference>
<feature type="region of interest" description="Disordered" evidence="1">
    <location>
        <begin position="574"/>
        <end position="1200"/>
    </location>
</feature>
<dbReference type="OrthoDB" id="6157373at2759"/>
<feature type="compositionally biased region" description="Basic and acidic residues" evidence="1">
    <location>
        <begin position="1083"/>
        <end position="1155"/>
    </location>
</feature>
<feature type="compositionally biased region" description="Basic and acidic residues" evidence="1">
    <location>
        <begin position="732"/>
        <end position="804"/>
    </location>
</feature>
<dbReference type="CDD" id="cd22758">
    <property type="entry name" value="OTU_232R-like"/>
    <property type="match status" value="1"/>
</dbReference>
<feature type="compositionally biased region" description="Basic and acidic residues" evidence="1">
    <location>
        <begin position="989"/>
        <end position="1020"/>
    </location>
</feature>
<feature type="compositionally biased region" description="Basic and acidic residues" evidence="1">
    <location>
        <begin position="677"/>
        <end position="713"/>
    </location>
</feature>
<feature type="compositionally biased region" description="Basic and acidic residues" evidence="1">
    <location>
        <begin position="639"/>
        <end position="658"/>
    </location>
</feature>
<evidence type="ECO:0000256" key="1">
    <source>
        <dbReference type="SAM" id="MobiDB-lite"/>
    </source>
</evidence>
<feature type="domain" description="OTU" evidence="2">
    <location>
        <begin position="1"/>
        <end position="132"/>
    </location>
</feature>
<dbReference type="Gene3D" id="3.60.10.10">
    <property type="entry name" value="Endonuclease/exonuclease/phosphatase"/>
    <property type="match status" value="1"/>
</dbReference>
<dbReference type="GeneID" id="111108212"/>
<feature type="compositionally biased region" description="Basic and acidic residues" evidence="1">
    <location>
        <begin position="1029"/>
        <end position="1047"/>
    </location>
</feature>
<name>A0A8B8B898_CRAVI</name>
<evidence type="ECO:0000313" key="4">
    <source>
        <dbReference type="RefSeq" id="XP_022299645.1"/>
    </source>
</evidence>
<feature type="region of interest" description="Disordered" evidence="1">
    <location>
        <begin position="157"/>
        <end position="178"/>
    </location>
</feature>
<feature type="compositionally biased region" description="Polar residues" evidence="1">
    <location>
        <begin position="629"/>
        <end position="638"/>
    </location>
</feature>
<evidence type="ECO:0000313" key="3">
    <source>
        <dbReference type="Proteomes" id="UP000694844"/>
    </source>
</evidence>
<dbReference type="PROSITE" id="PS50802">
    <property type="entry name" value="OTU"/>
    <property type="match status" value="1"/>
</dbReference>
<dbReference type="InterPro" id="IPR036691">
    <property type="entry name" value="Endo/exonu/phosph_ase_sf"/>
</dbReference>
<dbReference type="PANTHER" id="PTHR12419">
    <property type="entry name" value="OTU DOMAIN CONTAINING PROTEIN"/>
    <property type="match status" value="1"/>
</dbReference>
<dbReference type="GO" id="GO:0004843">
    <property type="term" value="F:cysteine-type deubiquitinase activity"/>
    <property type="evidence" value="ECO:0007669"/>
    <property type="project" value="TreeGrafter"/>
</dbReference>
<feature type="compositionally biased region" description="Basic and acidic residues" evidence="1">
    <location>
        <begin position="594"/>
        <end position="608"/>
    </location>
</feature>
<feature type="compositionally biased region" description="Basic and acidic residues" evidence="1">
    <location>
        <begin position="813"/>
        <end position="831"/>
    </location>
</feature>
<organism evidence="3 4">
    <name type="scientific">Crassostrea virginica</name>
    <name type="common">Eastern oyster</name>
    <dbReference type="NCBI Taxonomy" id="6565"/>
    <lineage>
        <taxon>Eukaryota</taxon>
        <taxon>Metazoa</taxon>
        <taxon>Spiralia</taxon>
        <taxon>Lophotrochozoa</taxon>
        <taxon>Mollusca</taxon>
        <taxon>Bivalvia</taxon>
        <taxon>Autobranchia</taxon>
        <taxon>Pteriomorphia</taxon>
        <taxon>Ostreida</taxon>
        <taxon>Ostreoidea</taxon>
        <taxon>Ostreidae</taxon>
        <taxon>Crassostrea</taxon>
    </lineage>
</organism>
<protein>
    <submittedName>
        <fullName evidence="4">Calponin homology domain-containing protein DDB_G0272472-like isoform X40</fullName>
    </submittedName>
</protein>
<feature type="compositionally biased region" description="Basic and acidic residues" evidence="1">
    <location>
        <begin position="921"/>
        <end position="939"/>
    </location>
</feature>
<dbReference type="GO" id="GO:0016579">
    <property type="term" value="P:protein deubiquitination"/>
    <property type="evidence" value="ECO:0007669"/>
    <property type="project" value="TreeGrafter"/>
</dbReference>
<gene>
    <name evidence="4" type="primary">LOC111108212</name>
</gene>